<sequence length="77" mass="8900">MEKQPITEDLANVKPIRGAQPNCLGYTDDKGIEHSIYLPQGTMHAAYDHLENKRWDELAKFAPYTGQGYKDEDFKHY</sequence>
<dbReference type="HOGENOM" id="CLU_189328_0_0_1"/>
<dbReference type="EMBL" id="GL629801">
    <property type="protein sequence ID" value="EFX00373.1"/>
    <property type="molecule type" value="Genomic_DNA"/>
</dbReference>
<protein>
    <submittedName>
        <fullName evidence="1">Uncharacterized protein</fullName>
    </submittedName>
</protein>
<dbReference type="eggNOG" id="ENOG502R9MW">
    <property type="taxonomic scope" value="Eukaryota"/>
</dbReference>
<keyword evidence="2" id="KW-1185">Reference proteome</keyword>
<dbReference type="OrthoDB" id="3919839at2759"/>
<evidence type="ECO:0000313" key="1">
    <source>
        <dbReference type="EMBL" id="EFX00373.1"/>
    </source>
</evidence>
<gene>
    <name evidence="1" type="ORF">CMQ_7375</name>
</gene>
<dbReference type="GeneID" id="25980912"/>
<proteinExistence type="predicted"/>
<organism evidence="2">
    <name type="scientific">Grosmannia clavigera (strain kw1407 / UAMH 11150)</name>
    <name type="common">Blue stain fungus</name>
    <name type="synonym">Graphiocladiella clavigera</name>
    <dbReference type="NCBI Taxonomy" id="655863"/>
    <lineage>
        <taxon>Eukaryota</taxon>
        <taxon>Fungi</taxon>
        <taxon>Dikarya</taxon>
        <taxon>Ascomycota</taxon>
        <taxon>Pezizomycotina</taxon>
        <taxon>Sordariomycetes</taxon>
        <taxon>Sordariomycetidae</taxon>
        <taxon>Ophiostomatales</taxon>
        <taxon>Ophiostomataceae</taxon>
        <taxon>Leptographium</taxon>
    </lineage>
</organism>
<accession>F0XNN4</accession>
<dbReference type="AlphaFoldDB" id="F0XNN4"/>
<reference evidence="1 2" key="1">
    <citation type="journal article" date="2011" name="Proc. Natl. Acad. Sci. U.S.A.">
        <title>Genome and transcriptome analyses of the mountain pine beetle-fungal symbiont Grosmannia clavigera, a lodgepole pine pathogen.</title>
        <authorList>
            <person name="DiGuistini S."/>
            <person name="Wang Y."/>
            <person name="Liao N.Y."/>
            <person name="Taylor G."/>
            <person name="Tanguay P."/>
            <person name="Feau N."/>
            <person name="Henrissat B."/>
            <person name="Chan S.K."/>
            <person name="Hesse-Orce U."/>
            <person name="Alamouti S.M."/>
            <person name="Tsui C.K.M."/>
            <person name="Docking R.T."/>
            <person name="Levasseur A."/>
            <person name="Haridas S."/>
            <person name="Robertson G."/>
            <person name="Birol I."/>
            <person name="Holt R.A."/>
            <person name="Marra M.A."/>
            <person name="Hamelin R.C."/>
            <person name="Hirst M."/>
            <person name="Jones S.J.M."/>
            <person name="Bohlmann J."/>
            <person name="Breuil C."/>
        </authorList>
    </citation>
    <scope>NUCLEOTIDE SEQUENCE [LARGE SCALE GENOMIC DNA]</scope>
    <source>
        <strain evidence="2">kw1407 / UAMH 11150</strain>
    </source>
</reference>
<dbReference type="InParanoid" id="F0XNN4"/>
<dbReference type="Proteomes" id="UP000007796">
    <property type="component" value="Unassembled WGS sequence"/>
</dbReference>
<dbReference type="RefSeq" id="XP_014169855.1">
    <property type="nucleotide sequence ID" value="XM_014314380.1"/>
</dbReference>
<evidence type="ECO:0000313" key="2">
    <source>
        <dbReference type="Proteomes" id="UP000007796"/>
    </source>
</evidence>
<name>F0XNN4_GROCL</name>